<name>A0A9Q8QY74_9GAMA</name>
<dbReference type="InterPro" id="IPR029054">
    <property type="entry name" value="dUTPase-like"/>
</dbReference>
<evidence type="ECO:0000313" key="3">
    <source>
        <dbReference type="Proteomes" id="UP001142430"/>
    </source>
</evidence>
<dbReference type="Proteomes" id="UP001142430">
    <property type="component" value="Segment"/>
</dbReference>
<accession>A0A9Q8QY74</accession>
<evidence type="ECO:0000313" key="2">
    <source>
        <dbReference type="EMBL" id="UNP64468.1"/>
    </source>
</evidence>
<reference evidence="2" key="1">
    <citation type="submission" date="2021-09" db="EMBL/GenBank/DDBJ databases">
        <title>The complete genome of the Saguinine gammaherpesvirus 1 (SgGHV-1).</title>
        <authorList>
            <person name="Marti-Carreras J."/>
            <person name="Maes P."/>
        </authorList>
    </citation>
    <scope>NUCLEOTIDE SEQUENCE</scope>
    <source>
        <strain evidence="2">S338D</strain>
    </source>
</reference>
<dbReference type="InterPro" id="IPR036157">
    <property type="entry name" value="dUTPase-like_sf"/>
</dbReference>
<proteinExistence type="predicted"/>
<protein>
    <submittedName>
        <fullName evidence="2">Deoxyuridine triphosphatase</fullName>
    </submittedName>
</protein>
<feature type="domain" description="dUTPase-like" evidence="1">
    <location>
        <begin position="125"/>
        <end position="222"/>
    </location>
</feature>
<dbReference type="EMBL" id="OK337614">
    <property type="protein sequence ID" value="UNP64468.1"/>
    <property type="molecule type" value="Genomic_DNA"/>
</dbReference>
<evidence type="ECO:0000259" key="1">
    <source>
        <dbReference type="Pfam" id="PF00692"/>
    </source>
</evidence>
<organism evidence="2 3">
    <name type="scientific">Saguinine gammaherpesvirus 1</name>
    <dbReference type="NCBI Taxonomy" id="2169901"/>
    <lineage>
        <taxon>Viruses</taxon>
        <taxon>Duplodnaviria</taxon>
        <taxon>Heunggongvirae</taxon>
        <taxon>Peploviricota</taxon>
        <taxon>Herviviricetes</taxon>
        <taxon>Herpesvirales</taxon>
        <taxon>Orthoherpesviridae</taxon>
        <taxon>Gammaherpesvirinae</taxon>
    </lineage>
</organism>
<dbReference type="Pfam" id="PF00692">
    <property type="entry name" value="dUTPase"/>
    <property type="match status" value="2"/>
</dbReference>
<sequence>MGTPINEIHYTFDSYKFKLQASSTYSLSLKNKFPLTIKAYQPSIIPLGVKIVKSAGYAFFLWGKSPREIFIHTGLIDGCYRGELQMIIHNVTQHNITLLKNELKINLMAFQYALPRIYDQTLLSAPQYPGDAGYDISLPGHLDINPHGETTIPLNIAFPRSIKHYKPVIVGRSGMAARGIVTTPKEVLGDSHELCLQNFTDQQISFPPGTRICQIVFLHKDNLRQPAKLSCGVVNIGDNFNFRPEHVKFVEVCTESNQTSQGGDISNPMTRLTNIRGEKGIGSTGIN</sequence>
<dbReference type="Gene3D" id="2.70.40.10">
    <property type="match status" value="2"/>
</dbReference>
<dbReference type="SUPFAM" id="SSF51283">
    <property type="entry name" value="dUTPase-like"/>
    <property type="match status" value="2"/>
</dbReference>
<feature type="domain" description="dUTPase-like" evidence="1">
    <location>
        <begin position="29"/>
        <end position="101"/>
    </location>
</feature>